<dbReference type="InterPro" id="IPR001031">
    <property type="entry name" value="Thioesterase"/>
</dbReference>
<dbReference type="PANTHER" id="PTHR45527:SF1">
    <property type="entry name" value="FATTY ACID SYNTHASE"/>
    <property type="match status" value="1"/>
</dbReference>
<evidence type="ECO:0000256" key="4">
    <source>
        <dbReference type="ARBA" id="ARBA00022553"/>
    </source>
</evidence>
<dbReference type="InterPro" id="IPR020845">
    <property type="entry name" value="AMP-binding_CS"/>
</dbReference>
<accession>A0A1B2CWG3</accession>
<gene>
    <name evidence="6" type="primary">mysE</name>
</gene>
<dbReference type="Gene3D" id="3.30.300.30">
    <property type="match status" value="1"/>
</dbReference>
<dbReference type="InterPro" id="IPR023213">
    <property type="entry name" value="CAT-like_dom_sf"/>
</dbReference>
<dbReference type="GO" id="GO:0044550">
    <property type="term" value="P:secondary metabolite biosynthetic process"/>
    <property type="evidence" value="ECO:0007669"/>
    <property type="project" value="UniProtKB-ARBA"/>
</dbReference>
<evidence type="ECO:0000256" key="3">
    <source>
        <dbReference type="ARBA" id="ARBA00022450"/>
    </source>
</evidence>
<protein>
    <submittedName>
        <fullName evidence="6">Non-ribosomal synthetase</fullName>
    </submittedName>
</protein>
<dbReference type="InterPro" id="IPR001242">
    <property type="entry name" value="Condensation_dom"/>
</dbReference>
<dbReference type="GO" id="GO:0031177">
    <property type="term" value="F:phosphopantetheine binding"/>
    <property type="evidence" value="ECO:0007669"/>
    <property type="project" value="TreeGrafter"/>
</dbReference>
<reference evidence="6" key="1">
    <citation type="journal article" date="2016" name="Appl. Environ. Microbiol.">
        <title>Comparative profiling and discovery of novel glycosylated mycosporine-like amino acids in two strains of the cyanobacterium Scytonema cf. crispum.</title>
        <authorList>
            <person name="D'Agostino P.M."/>
            <person name="Javalkote V.S."/>
            <person name="Mazmouz R."/>
            <person name="Pickford R."/>
            <person name="Puranik P.R."/>
            <person name="Neilan B.A."/>
        </authorList>
    </citation>
    <scope>NUCLEOTIDE SEQUENCE</scope>
    <source>
        <strain evidence="6">UCFS10</strain>
    </source>
</reference>
<comment type="cofactor">
    <cofactor evidence="1">
        <name>pantetheine 4'-phosphate</name>
        <dbReference type="ChEBI" id="CHEBI:47942"/>
    </cofactor>
</comment>
<dbReference type="Pfam" id="PF00501">
    <property type="entry name" value="AMP-binding"/>
    <property type="match status" value="1"/>
</dbReference>
<proteinExistence type="inferred from homology"/>
<evidence type="ECO:0000256" key="1">
    <source>
        <dbReference type="ARBA" id="ARBA00001957"/>
    </source>
</evidence>
<dbReference type="SUPFAM" id="SSF52777">
    <property type="entry name" value="CoA-dependent acyltransferases"/>
    <property type="match status" value="2"/>
</dbReference>
<dbReference type="SUPFAM" id="SSF56801">
    <property type="entry name" value="Acetyl-CoA synthetase-like"/>
    <property type="match status" value="1"/>
</dbReference>
<dbReference type="FunFam" id="3.40.50.980:FF:000001">
    <property type="entry name" value="Non-ribosomal peptide synthetase"/>
    <property type="match status" value="1"/>
</dbReference>
<dbReference type="Pfam" id="PF00975">
    <property type="entry name" value="Thioesterase"/>
    <property type="match status" value="1"/>
</dbReference>
<organism evidence="6">
    <name type="scientific">Heteroscytonema crispum UCFS10</name>
    <dbReference type="NCBI Taxonomy" id="1885250"/>
    <lineage>
        <taxon>Bacteria</taxon>
        <taxon>Bacillati</taxon>
        <taxon>Cyanobacteriota</taxon>
        <taxon>Cyanophyceae</taxon>
        <taxon>Nostocales</taxon>
        <taxon>Heteroscytonemataceae</taxon>
        <taxon>Heteroscytonema</taxon>
    </lineage>
</organism>
<dbReference type="Pfam" id="PF13193">
    <property type="entry name" value="AMP-binding_C"/>
    <property type="match status" value="1"/>
</dbReference>
<name>A0A1B2CWG3_9CYAN</name>
<dbReference type="SUPFAM" id="SSF47336">
    <property type="entry name" value="ACP-like"/>
    <property type="match status" value="1"/>
</dbReference>
<dbReference type="GO" id="GO:0043041">
    <property type="term" value="P:amino acid activation for nonribosomal peptide biosynthetic process"/>
    <property type="evidence" value="ECO:0007669"/>
    <property type="project" value="TreeGrafter"/>
</dbReference>
<dbReference type="SUPFAM" id="SSF53474">
    <property type="entry name" value="alpha/beta-Hydrolases"/>
    <property type="match status" value="1"/>
</dbReference>
<keyword evidence="4" id="KW-0597">Phosphoprotein</keyword>
<dbReference type="InterPro" id="IPR045851">
    <property type="entry name" value="AMP-bd_C_sf"/>
</dbReference>
<dbReference type="Gene3D" id="3.40.50.980">
    <property type="match status" value="2"/>
</dbReference>
<dbReference type="Pfam" id="PF00668">
    <property type="entry name" value="Condensation"/>
    <property type="match status" value="1"/>
</dbReference>
<dbReference type="FunFam" id="3.40.50.980:FF:000002">
    <property type="entry name" value="Enterobactin synthetase component F"/>
    <property type="match status" value="1"/>
</dbReference>
<dbReference type="PROSITE" id="PS00455">
    <property type="entry name" value="AMP_BINDING"/>
    <property type="match status" value="1"/>
</dbReference>
<dbReference type="InterPro" id="IPR025110">
    <property type="entry name" value="AMP-bd_C"/>
</dbReference>
<dbReference type="FunFam" id="2.30.38.10:FF:000001">
    <property type="entry name" value="Non-ribosomal peptide synthetase PvdI"/>
    <property type="match status" value="1"/>
</dbReference>
<dbReference type="InterPro" id="IPR036736">
    <property type="entry name" value="ACP-like_sf"/>
</dbReference>
<comment type="similarity">
    <text evidence="2">Belongs to the ATP-dependent AMP-binding enzyme family.</text>
</comment>
<dbReference type="SMR" id="A0A1B2CWG3"/>
<dbReference type="InterPro" id="IPR029058">
    <property type="entry name" value="AB_hydrolase_fold"/>
</dbReference>
<dbReference type="GO" id="GO:0008610">
    <property type="term" value="P:lipid biosynthetic process"/>
    <property type="evidence" value="ECO:0007669"/>
    <property type="project" value="UniProtKB-ARBA"/>
</dbReference>
<dbReference type="FunFam" id="3.40.50.12780:FF:000012">
    <property type="entry name" value="Non-ribosomal peptide synthetase"/>
    <property type="match status" value="1"/>
</dbReference>
<dbReference type="InterPro" id="IPR009081">
    <property type="entry name" value="PP-bd_ACP"/>
</dbReference>
<evidence type="ECO:0000259" key="5">
    <source>
        <dbReference type="PROSITE" id="PS50075"/>
    </source>
</evidence>
<dbReference type="FunFam" id="1.10.1200.10:FF:000005">
    <property type="entry name" value="Nonribosomal peptide synthetase 1"/>
    <property type="match status" value="1"/>
</dbReference>
<sequence>MQSILTKEFNSTNSNIFPLSQVQKSAWFLYKLSTQGYADKLALGVRIPSEVDINRLKNAFNILVERHPSLRSAYFQHDKQFVQQVQDKNSAKFEVVDAVGWSEEELQENLHKSIQLPFNLEAGFVMRMSLFHISPSNYVLLLTVHYIACDWKSLLIFKNELLELYQEKNIIDLPLLTQSYQDYVEAEIKLFDSSRLQQLQNYWGKQLVGELPLLNLPMSQSRTVMRSYNGASEVLKIAPQLKDKLQVLAESKNITLPVLLLTAFQVLIYRYTGEEDIIVGLLTELRKSELAGVVGNFTNILPLRVAISDNLTFWELCYQVKEVWENAIAYQDYPFPSLVRQLQPDFNPAHPPICQVGFAWEDLNNLNNLKNLSQIEYFELPQQRVEFDVSLDISALENSLTCALKYNTDLFYASTITFMVEHFQNLLQAITFDLDSSISQLSLLSAKEKQQLLFDWNNTQVEYDLSCCLHQLFEIQVEKTPDAVAVKFADKHLTYRELNNRANQLAHYLQSLGVQPETLVGICIQRCLEMVVGLLGILKAGGAYVPIDPGYPSERITYMLEDSQVSILLTQSNLIVSLPTQPNHTICLDSDWDKISQNSQNNYTNPKSGVKPENLAYVIYTSGSTGKPKGAMNTHQGICNRLLWMQDAYQLTAEDKILQKTPFSFDVSVWEFFWTLITGARLVVAEPGGHRDSTYLFNTIIEEGITTLHFVPSMLQVFLETKELEKCQSLKRVICSGEALPLDLQKRFFARLGCELHNLYGPTEAAIDVTFWQCQPNTNLKSVPIGRPIANTQIYILDKHLQPVPAGVVGELYIGGVGVGRGYLNKVELTGDRFISNPFAFGKMYKTGDLARYLPDGKIDYIGRIDNQVKIRGFRIELGEIENAISQYNFVREAVVVAPSDRLNNKQLIAYIVPHQEELTSKELRDFLKEKLPEFMIPSAFVILDALPLTPSGKVDRRALPKPELSVFSRHESFVSPRNNLEKQLAEIWSEILNISEISVKDNFFEIGGNSLSAVYLMSAIAEKFHRELPLAILFANSTIEELAEILQNSNQVFANSPLVPIQPKGKKQPFFCIHPAGGHVLCYFNLSRYLGNDQPFYGLQAQGFYGDEEPLTTVEEMASLYVKTIRTFKPEGPYQIGGWSFGGVVAYEVAQQLQRQGQEVSLLAILDSYVPILLDKAKPIDNTYLVGVLSRVFGGMFGQDNLVSPQEIEHLTIEEKLDYIIDKARQAKIFPPGVERQNNRRILDVLVGTLKATYSYQRQPYPGKVTIFRAQEKHIMAPDPTMVWVELFSVLAANDIEIYKVPGHHYSFVLEPHVKVLAERLSDRLCK</sequence>
<dbReference type="PANTHER" id="PTHR45527">
    <property type="entry name" value="NONRIBOSOMAL PEPTIDE SYNTHETASE"/>
    <property type="match status" value="1"/>
</dbReference>
<dbReference type="PROSITE" id="PS50075">
    <property type="entry name" value="CARRIER"/>
    <property type="match status" value="1"/>
</dbReference>
<dbReference type="GO" id="GO:0003824">
    <property type="term" value="F:catalytic activity"/>
    <property type="evidence" value="ECO:0007669"/>
    <property type="project" value="InterPro"/>
</dbReference>
<feature type="domain" description="Carrier" evidence="5">
    <location>
        <begin position="976"/>
        <end position="1051"/>
    </location>
</feature>
<keyword evidence="3" id="KW-0596">Phosphopantetheine</keyword>
<evidence type="ECO:0000256" key="2">
    <source>
        <dbReference type="ARBA" id="ARBA00006432"/>
    </source>
</evidence>
<dbReference type="NCBIfam" id="TIGR01733">
    <property type="entry name" value="AA-adenyl-dom"/>
    <property type="match status" value="1"/>
</dbReference>
<dbReference type="InterPro" id="IPR010071">
    <property type="entry name" value="AA_adenyl_dom"/>
</dbReference>
<dbReference type="CDD" id="cd19531">
    <property type="entry name" value="LCL_NRPS-like"/>
    <property type="match status" value="1"/>
</dbReference>
<dbReference type="EMBL" id="KX021865">
    <property type="protein sequence ID" value="ANY58984.1"/>
    <property type="molecule type" value="Genomic_DNA"/>
</dbReference>
<dbReference type="GO" id="GO:0005829">
    <property type="term" value="C:cytosol"/>
    <property type="evidence" value="ECO:0007669"/>
    <property type="project" value="TreeGrafter"/>
</dbReference>
<dbReference type="Gene3D" id="1.10.1200.10">
    <property type="entry name" value="ACP-like"/>
    <property type="match status" value="1"/>
</dbReference>
<dbReference type="InterPro" id="IPR000873">
    <property type="entry name" value="AMP-dep_synth/lig_dom"/>
</dbReference>
<dbReference type="Gene3D" id="2.30.38.10">
    <property type="entry name" value="Luciferase, Domain 3"/>
    <property type="match status" value="1"/>
</dbReference>
<dbReference type="Gene3D" id="3.30.559.30">
    <property type="entry name" value="Nonribosomal peptide synthetase, condensation domain"/>
    <property type="match status" value="1"/>
</dbReference>
<dbReference type="Gene3D" id="3.40.50.1820">
    <property type="entry name" value="alpha/beta hydrolase"/>
    <property type="match status" value="1"/>
</dbReference>
<dbReference type="FunFam" id="3.30.300.30:FF:000010">
    <property type="entry name" value="Enterobactin synthetase component F"/>
    <property type="match status" value="1"/>
</dbReference>
<dbReference type="CDD" id="cd17646">
    <property type="entry name" value="A_NRPS_AB3403-like"/>
    <property type="match status" value="1"/>
</dbReference>
<evidence type="ECO:0000313" key="6">
    <source>
        <dbReference type="EMBL" id="ANY58984.1"/>
    </source>
</evidence>
<dbReference type="Gene3D" id="3.30.559.10">
    <property type="entry name" value="Chloramphenicol acetyltransferase-like domain"/>
    <property type="match status" value="1"/>
</dbReference>
<dbReference type="Pfam" id="PF00550">
    <property type="entry name" value="PP-binding"/>
    <property type="match status" value="1"/>
</dbReference>